<dbReference type="InterPro" id="IPR000847">
    <property type="entry name" value="LysR_HTH_N"/>
</dbReference>
<keyword evidence="2" id="KW-0805">Transcription regulation</keyword>
<evidence type="ECO:0000259" key="5">
    <source>
        <dbReference type="PROSITE" id="PS50931"/>
    </source>
</evidence>
<gene>
    <name evidence="6" type="ORF">EDC46_0958</name>
</gene>
<feature type="domain" description="HTH lysR-type" evidence="5">
    <location>
        <begin position="3"/>
        <end position="60"/>
    </location>
</feature>
<keyword evidence="4" id="KW-0804">Transcription</keyword>
<dbReference type="SUPFAM" id="SSF53850">
    <property type="entry name" value="Periplasmic binding protein-like II"/>
    <property type="match status" value="1"/>
</dbReference>
<dbReference type="RefSeq" id="WP_124211127.1">
    <property type="nucleotide sequence ID" value="NZ_CP016615.1"/>
</dbReference>
<dbReference type="GO" id="GO:0006351">
    <property type="term" value="P:DNA-templated transcription"/>
    <property type="evidence" value="ECO:0007669"/>
    <property type="project" value="TreeGrafter"/>
</dbReference>
<dbReference type="InterPro" id="IPR036390">
    <property type="entry name" value="WH_DNA-bd_sf"/>
</dbReference>
<dbReference type="Pfam" id="PF03466">
    <property type="entry name" value="LysR_substrate"/>
    <property type="match status" value="1"/>
</dbReference>
<evidence type="ECO:0000256" key="2">
    <source>
        <dbReference type="ARBA" id="ARBA00023015"/>
    </source>
</evidence>
<dbReference type="SUPFAM" id="SSF46785">
    <property type="entry name" value="Winged helix' DNA-binding domain"/>
    <property type="match status" value="1"/>
</dbReference>
<reference evidence="6 7" key="1">
    <citation type="submission" date="2018-11" db="EMBL/GenBank/DDBJ databases">
        <title>Genomic Encyclopedia of Type Strains, Phase IV (KMG-IV): sequencing the most valuable type-strain genomes for metagenomic binning, comparative biology and taxonomic classification.</title>
        <authorList>
            <person name="Goeker M."/>
        </authorList>
    </citation>
    <scope>NUCLEOTIDE SEQUENCE [LARGE SCALE GENOMIC DNA]</scope>
    <source>
        <strain evidence="6 7">DSM 27238</strain>
    </source>
</reference>
<dbReference type="InterPro" id="IPR036388">
    <property type="entry name" value="WH-like_DNA-bd_sf"/>
</dbReference>
<evidence type="ECO:0000313" key="6">
    <source>
        <dbReference type="EMBL" id="RPE83755.1"/>
    </source>
</evidence>
<evidence type="ECO:0000256" key="3">
    <source>
        <dbReference type="ARBA" id="ARBA00023125"/>
    </source>
</evidence>
<evidence type="ECO:0000256" key="1">
    <source>
        <dbReference type="ARBA" id="ARBA00009437"/>
    </source>
</evidence>
<keyword evidence="7" id="KW-1185">Reference proteome</keyword>
<dbReference type="Gene3D" id="3.40.190.290">
    <property type="match status" value="1"/>
</dbReference>
<dbReference type="InterPro" id="IPR058163">
    <property type="entry name" value="LysR-type_TF_proteobact-type"/>
</dbReference>
<accession>A0A3N4VQZ4</accession>
<dbReference type="PANTHER" id="PTHR30537:SF30">
    <property type="entry name" value="TRANSCRIPTIONAL REGULATOR-RELATED"/>
    <property type="match status" value="1"/>
</dbReference>
<name>A0A3N4VQZ4_9PAST</name>
<comment type="similarity">
    <text evidence="1">Belongs to the LysR transcriptional regulatory family.</text>
</comment>
<sequence length="307" mass="34991">MFHDYKSISTFATVVEQGSMQAAAEKLNITPSAITQAIQKLELQLGMKLLNRTTRRLSLTEAGELFYQHASQMQYHAENAIHSVEQLHSSPIGELTIACVTGLTDSLFVNMFKSVLNQHAEFRLKLLFDDQLLDLQENRVDLALRAGKGTLSDNMIARHIYDFTWSIVAHSTYIEEKIKDYGEPQAIENLVEWDWIGFSNANFTKLTLQNQQQSHQEQIEIMPNYRIQCNSLYASRSLTLSGLGISIQPTNDVQPMLASGELIQLFPEWQLPTVPLYLVKLQRIQSEKVRLASELIIQYFEQLALTQ</sequence>
<dbReference type="AlphaFoldDB" id="A0A3N4VQZ4"/>
<dbReference type="PROSITE" id="PS50931">
    <property type="entry name" value="HTH_LYSR"/>
    <property type="match status" value="1"/>
</dbReference>
<keyword evidence="3" id="KW-0238">DNA-binding</keyword>
<evidence type="ECO:0000313" key="7">
    <source>
        <dbReference type="Proteomes" id="UP000281691"/>
    </source>
</evidence>
<dbReference type="Pfam" id="PF00126">
    <property type="entry name" value="HTH_1"/>
    <property type="match status" value="1"/>
</dbReference>
<dbReference type="PANTHER" id="PTHR30537">
    <property type="entry name" value="HTH-TYPE TRANSCRIPTIONAL REGULATOR"/>
    <property type="match status" value="1"/>
</dbReference>
<evidence type="ECO:0000256" key="4">
    <source>
        <dbReference type="ARBA" id="ARBA00023163"/>
    </source>
</evidence>
<dbReference type="InterPro" id="IPR005119">
    <property type="entry name" value="LysR_subst-bd"/>
</dbReference>
<proteinExistence type="inferred from homology"/>
<organism evidence="6 7">
    <name type="scientific">Vespertiliibacter pulmonis</name>
    <dbReference type="NCBI Taxonomy" id="1443036"/>
    <lineage>
        <taxon>Bacteria</taxon>
        <taxon>Pseudomonadati</taxon>
        <taxon>Pseudomonadota</taxon>
        <taxon>Gammaproteobacteria</taxon>
        <taxon>Pasteurellales</taxon>
        <taxon>Pasteurellaceae</taxon>
        <taxon>Vespertiliibacter</taxon>
    </lineage>
</organism>
<dbReference type="FunFam" id="1.10.10.10:FF:000001">
    <property type="entry name" value="LysR family transcriptional regulator"/>
    <property type="match status" value="1"/>
</dbReference>
<dbReference type="EMBL" id="RKQP01000002">
    <property type="protein sequence ID" value="RPE83755.1"/>
    <property type="molecule type" value="Genomic_DNA"/>
</dbReference>
<dbReference type="GO" id="GO:0043565">
    <property type="term" value="F:sequence-specific DNA binding"/>
    <property type="evidence" value="ECO:0007669"/>
    <property type="project" value="TreeGrafter"/>
</dbReference>
<dbReference type="Proteomes" id="UP000281691">
    <property type="component" value="Unassembled WGS sequence"/>
</dbReference>
<dbReference type="Gene3D" id="1.10.10.10">
    <property type="entry name" value="Winged helix-like DNA-binding domain superfamily/Winged helix DNA-binding domain"/>
    <property type="match status" value="1"/>
</dbReference>
<dbReference type="GO" id="GO:0003700">
    <property type="term" value="F:DNA-binding transcription factor activity"/>
    <property type="evidence" value="ECO:0007669"/>
    <property type="project" value="InterPro"/>
</dbReference>
<dbReference type="OrthoDB" id="8678019at2"/>
<protein>
    <submittedName>
        <fullName evidence="6">LysR family transcriptional regulator</fullName>
    </submittedName>
</protein>
<comment type="caution">
    <text evidence="6">The sequence shown here is derived from an EMBL/GenBank/DDBJ whole genome shotgun (WGS) entry which is preliminary data.</text>
</comment>